<dbReference type="GO" id="GO:0004674">
    <property type="term" value="F:protein serine/threonine kinase activity"/>
    <property type="evidence" value="ECO:0007669"/>
    <property type="project" value="UniProtKB-KW"/>
</dbReference>
<keyword evidence="16" id="KW-1185">Reference proteome</keyword>
<evidence type="ECO:0000256" key="10">
    <source>
        <dbReference type="ARBA" id="ARBA00047899"/>
    </source>
</evidence>
<dbReference type="InterPro" id="IPR050660">
    <property type="entry name" value="NEK_Ser/Thr_kinase"/>
</dbReference>
<gene>
    <name evidence="15" type="ORF">PECAL_2P00380</name>
</gene>
<comment type="catalytic activity">
    <reaction evidence="10">
        <text>L-threonyl-[protein] + ATP = O-phospho-L-threonyl-[protein] + ADP + H(+)</text>
        <dbReference type="Rhea" id="RHEA:46608"/>
        <dbReference type="Rhea" id="RHEA-COMP:11060"/>
        <dbReference type="Rhea" id="RHEA-COMP:11605"/>
        <dbReference type="ChEBI" id="CHEBI:15378"/>
        <dbReference type="ChEBI" id="CHEBI:30013"/>
        <dbReference type="ChEBI" id="CHEBI:30616"/>
        <dbReference type="ChEBI" id="CHEBI:61977"/>
        <dbReference type="ChEBI" id="CHEBI:456216"/>
        <dbReference type="EC" id="2.7.11.1"/>
    </reaction>
</comment>
<dbReference type="PANTHER" id="PTHR43671">
    <property type="entry name" value="SERINE/THREONINE-PROTEIN KINASE NEK"/>
    <property type="match status" value="1"/>
</dbReference>
<dbReference type="PANTHER" id="PTHR43671:SF98">
    <property type="entry name" value="SERINE_THREONINE-PROTEIN KINASE NEK11"/>
    <property type="match status" value="1"/>
</dbReference>
<evidence type="ECO:0000256" key="3">
    <source>
        <dbReference type="ARBA" id="ARBA00012513"/>
    </source>
</evidence>
<evidence type="ECO:0000256" key="5">
    <source>
        <dbReference type="ARBA" id="ARBA00022679"/>
    </source>
</evidence>
<dbReference type="GO" id="GO:0000775">
    <property type="term" value="C:chromosome, centromeric region"/>
    <property type="evidence" value="ECO:0007669"/>
    <property type="project" value="InterPro"/>
</dbReference>
<feature type="binding site" evidence="12">
    <location>
        <position position="164"/>
    </location>
    <ligand>
        <name>ATP</name>
        <dbReference type="ChEBI" id="CHEBI:30616"/>
    </ligand>
</feature>
<dbReference type="InterPro" id="IPR008271">
    <property type="entry name" value="Ser/Thr_kinase_AS"/>
</dbReference>
<keyword evidence="9 12" id="KW-0067">ATP-binding</keyword>
<evidence type="ECO:0000256" key="7">
    <source>
        <dbReference type="ARBA" id="ARBA00022777"/>
    </source>
</evidence>
<name>A0A8J2S7P5_9STRA</name>
<evidence type="ECO:0000256" key="13">
    <source>
        <dbReference type="SAM" id="MobiDB-lite"/>
    </source>
</evidence>
<keyword evidence="7" id="KW-0418">Kinase</keyword>
<evidence type="ECO:0000313" key="15">
    <source>
        <dbReference type="EMBL" id="CAH0367043.1"/>
    </source>
</evidence>
<dbReference type="Gene3D" id="1.10.510.10">
    <property type="entry name" value="Transferase(Phosphotransferase) domain 1"/>
    <property type="match status" value="1"/>
</dbReference>
<keyword evidence="6 12" id="KW-0547">Nucleotide-binding</keyword>
<comment type="catalytic activity">
    <reaction evidence="11">
        <text>L-seryl-[protein] + ATP = O-phospho-L-seryl-[protein] + ADP + H(+)</text>
        <dbReference type="Rhea" id="RHEA:17989"/>
        <dbReference type="Rhea" id="RHEA-COMP:9863"/>
        <dbReference type="Rhea" id="RHEA-COMP:11604"/>
        <dbReference type="ChEBI" id="CHEBI:15378"/>
        <dbReference type="ChEBI" id="CHEBI:29999"/>
        <dbReference type="ChEBI" id="CHEBI:30616"/>
        <dbReference type="ChEBI" id="CHEBI:83421"/>
        <dbReference type="ChEBI" id="CHEBI:456216"/>
        <dbReference type="EC" id="2.7.11.1"/>
    </reaction>
</comment>
<dbReference type="SUPFAM" id="SSF56112">
    <property type="entry name" value="Protein kinase-like (PK-like)"/>
    <property type="match status" value="1"/>
</dbReference>
<evidence type="ECO:0000256" key="11">
    <source>
        <dbReference type="ARBA" id="ARBA00048679"/>
    </source>
</evidence>
<sequence length="526" mass="57526">MKREVTVDRLVQASFPAAEGVVEGIVRQIDGARCLVEWDHGVSEWYSLRAVSAMKEPAMSPQQRRPARTSGPVDPYAGRPRKFPSRGADLAQLGVRATTSPDAAPFELKRRAASGSKPEHVSLVARPRRGEAPWVAHRALGHGAFGAVFDVTLRTEARPRVALKICFAGARRFGIEREIEVLAEVSRRRPALKTAPVGGLAELETFFAYRDASAVAMRLADTTLSDLAKGLRGVAMRFSEPVALFYAIGTLEAVDALHSADFLHADVKPDNLCLTYGEPDDVGTGKPVDAIAAAGYRVTLIDYSLAVDLRAYENPDQRFVSGADSPAQVPEYCWPPALKDASWRREIDLYAVGRILYQVAAGSILSKTLTSTNLETRLPRGWNRRLWADVLAKLIDADESVDLGALARTMRRHLEKDVLAGDTAKLVEALDHHRRLVTGEARRGADAAATRVKPMEDDLPSEPPKPEPRTVRVSPSPTQPARGRAKRPRSEAPARSSRRARAVVSYAEPKGNAKLRNSHGVVWTSR</sequence>
<dbReference type="InterPro" id="IPR017441">
    <property type="entry name" value="Protein_kinase_ATP_BS"/>
</dbReference>
<feature type="domain" description="Protein kinase" evidence="14">
    <location>
        <begin position="134"/>
        <end position="436"/>
    </location>
</feature>
<evidence type="ECO:0000256" key="1">
    <source>
        <dbReference type="ARBA" id="ARBA00010845"/>
    </source>
</evidence>
<comment type="caution">
    <text evidence="15">The sequence shown here is derived from an EMBL/GenBank/DDBJ whole genome shotgun (WGS) entry which is preliminary data.</text>
</comment>
<dbReference type="InterPro" id="IPR011515">
    <property type="entry name" value="Shugoshin_C"/>
</dbReference>
<dbReference type="PROSITE" id="PS00108">
    <property type="entry name" value="PROTEIN_KINASE_ST"/>
    <property type="match status" value="1"/>
</dbReference>
<keyword evidence="5" id="KW-0808">Transferase</keyword>
<evidence type="ECO:0000259" key="14">
    <source>
        <dbReference type="PROSITE" id="PS50011"/>
    </source>
</evidence>
<feature type="region of interest" description="Disordered" evidence="13">
    <location>
        <begin position="438"/>
        <end position="526"/>
    </location>
</feature>
<evidence type="ECO:0000256" key="4">
    <source>
        <dbReference type="ARBA" id="ARBA00022527"/>
    </source>
</evidence>
<evidence type="ECO:0000313" key="16">
    <source>
        <dbReference type="Proteomes" id="UP000789595"/>
    </source>
</evidence>
<dbReference type="InterPro" id="IPR000719">
    <property type="entry name" value="Prot_kinase_dom"/>
</dbReference>
<dbReference type="GO" id="GO:0045132">
    <property type="term" value="P:meiotic chromosome segregation"/>
    <property type="evidence" value="ECO:0007669"/>
    <property type="project" value="InterPro"/>
</dbReference>
<dbReference type="AlphaFoldDB" id="A0A8J2S7P5"/>
<dbReference type="Proteomes" id="UP000789595">
    <property type="component" value="Unassembled WGS sequence"/>
</dbReference>
<evidence type="ECO:0000256" key="8">
    <source>
        <dbReference type="ARBA" id="ARBA00022829"/>
    </source>
</evidence>
<dbReference type="Pfam" id="PF07557">
    <property type="entry name" value="Shugoshin_C"/>
    <property type="match status" value="1"/>
</dbReference>
<comment type="similarity">
    <text evidence="2">Belongs to the protein kinase superfamily. NEK Ser/Thr protein kinase family. NIMA subfamily.</text>
</comment>
<dbReference type="EMBL" id="CAKKNE010000002">
    <property type="protein sequence ID" value="CAH0367043.1"/>
    <property type="molecule type" value="Genomic_DNA"/>
</dbReference>
<dbReference type="InterPro" id="IPR011009">
    <property type="entry name" value="Kinase-like_dom_sf"/>
</dbReference>
<comment type="similarity">
    <text evidence="1">Belongs to the shugoshin family.</text>
</comment>
<dbReference type="Pfam" id="PF00069">
    <property type="entry name" value="Pkinase"/>
    <property type="match status" value="1"/>
</dbReference>
<accession>A0A8J2S7P5</accession>
<dbReference type="GO" id="GO:0005634">
    <property type="term" value="C:nucleus"/>
    <property type="evidence" value="ECO:0007669"/>
    <property type="project" value="InterPro"/>
</dbReference>
<reference evidence="15" key="1">
    <citation type="submission" date="2021-11" db="EMBL/GenBank/DDBJ databases">
        <authorList>
            <consortium name="Genoscope - CEA"/>
            <person name="William W."/>
        </authorList>
    </citation>
    <scope>NUCLEOTIDE SEQUENCE</scope>
</reference>
<dbReference type="PROSITE" id="PS00107">
    <property type="entry name" value="PROTEIN_KINASE_ATP"/>
    <property type="match status" value="1"/>
</dbReference>
<dbReference type="GO" id="GO:0005524">
    <property type="term" value="F:ATP binding"/>
    <property type="evidence" value="ECO:0007669"/>
    <property type="project" value="UniProtKB-UniRule"/>
</dbReference>
<feature type="region of interest" description="Disordered" evidence="13">
    <location>
        <begin position="56"/>
        <end position="85"/>
    </location>
</feature>
<dbReference type="PROSITE" id="PS50011">
    <property type="entry name" value="PROTEIN_KINASE_DOM"/>
    <property type="match status" value="1"/>
</dbReference>
<evidence type="ECO:0000256" key="9">
    <source>
        <dbReference type="ARBA" id="ARBA00022840"/>
    </source>
</evidence>
<protein>
    <recommendedName>
        <fullName evidence="3">non-specific serine/threonine protein kinase</fullName>
        <ecNumber evidence="3">2.7.11.1</ecNumber>
    </recommendedName>
</protein>
<evidence type="ECO:0000256" key="12">
    <source>
        <dbReference type="PROSITE-ProRule" id="PRU10141"/>
    </source>
</evidence>
<proteinExistence type="inferred from homology"/>
<organism evidence="15 16">
    <name type="scientific">Pelagomonas calceolata</name>
    <dbReference type="NCBI Taxonomy" id="35677"/>
    <lineage>
        <taxon>Eukaryota</taxon>
        <taxon>Sar</taxon>
        <taxon>Stramenopiles</taxon>
        <taxon>Ochrophyta</taxon>
        <taxon>Pelagophyceae</taxon>
        <taxon>Pelagomonadales</taxon>
        <taxon>Pelagomonadaceae</taxon>
        <taxon>Pelagomonas</taxon>
    </lineage>
</organism>
<keyword evidence="8" id="KW-0159">Chromosome partition</keyword>
<keyword evidence="4" id="KW-0723">Serine/threonine-protein kinase</keyword>
<evidence type="ECO:0000256" key="6">
    <source>
        <dbReference type="ARBA" id="ARBA00022741"/>
    </source>
</evidence>
<dbReference type="OrthoDB" id="248495at2759"/>
<dbReference type="SMART" id="SM00220">
    <property type="entry name" value="S_TKc"/>
    <property type="match status" value="1"/>
</dbReference>
<dbReference type="EC" id="2.7.11.1" evidence="3"/>
<evidence type="ECO:0000256" key="2">
    <source>
        <dbReference type="ARBA" id="ARBA00010886"/>
    </source>
</evidence>